<evidence type="ECO:0000313" key="3">
    <source>
        <dbReference type="Proteomes" id="UP000578091"/>
    </source>
</evidence>
<dbReference type="AlphaFoldDB" id="A0A853J8U2"/>
<gene>
    <name evidence="2" type="ORF">H0E84_01605</name>
</gene>
<reference evidence="2 3" key="1">
    <citation type="submission" date="2020-07" db="EMBL/GenBank/DDBJ databases">
        <title>Luteimonas sp. SJ-92.</title>
        <authorList>
            <person name="Huang X.-X."/>
            <person name="Xu L."/>
            <person name="Sun J.-Q."/>
        </authorList>
    </citation>
    <scope>NUCLEOTIDE SEQUENCE [LARGE SCALE GENOMIC DNA]</scope>
    <source>
        <strain evidence="2 3">SJ-92</strain>
    </source>
</reference>
<dbReference type="InterPro" id="IPR001584">
    <property type="entry name" value="Integrase_cat-core"/>
</dbReference>
<evidence type="ECO:0000259" key="1">
    <source>
        <dbReference type="Pfam" id="PF13333"/>
    </source>
</evidence>
<proteinExistence type="predicted"/>
<sequence>MKSDMYHRQAFVSDHALRNYVRSYVHFHNVQRPHAVLGYPSPAEHELQCS</sequence>
<comment type="caution">
    <text evidence="2">The sequence shown here is derived from an EMBL/GenBank/DDBJ whole genome shotgun (WGS) entry which is preliminary data.</text>
</comment>
<organism evidence="2 3">
    <name type="scientific">Luteimonas salinisoli</name>
    <dbReference type="NCBI Taxonomy" id="2752307"/>
    <lineage>
        <taxon>Bacteria</taxon>
        <taxon>Pseudomonadati</taxon>
        <taxon>Pseudomonadota</taxon>
        <taxon>Gammaproteobacteria</taxon>
        <taxon>Lysobacterales</taxon>
        <taxon>Lysobacteraceae</taxon>
        <taxon>Luteimonas</taxon>
    </lineage>
</organism>
<dbReference type="RefSeq" id="WP_180676879.1">
    <property type="nucleotide sequence ID" value="NZ_JACCKA010000011.1"/>
</dbReference>
<dbReference type="Pfam" id="PF13333">
    <property type="entry name" value="rve_2"/>
    <property type="match status" value="1"/>
</dbReference>
<feature type="domain" description="Integrase catalytic" evidence="1">
    <location>
        <begin position="2"/>
        <end position="48"/>
    </location>
</feature>
<name>A0A853J8U2_9GAMM</name>
<dbReference type="EMBL" id="JACCKA010000011">
    <property type="protein sequence ID" value="NZA25070.1"/>
    <property type="molecule type" value="Genomic_DNA"/>
</dbReference>
<evidence type="ECO:0000313" key="2">
    <source>
        <dbReference type="EMBL" id="NZA25070.1"/>
    </source>
</evidence>
<dbReference type="Proteomes" id="UP000578091">
    <property type="component" value="Unassembled WGS sequence"/>
</dbReference>
<protein>
    <submittedName>
        <fullName evidence="2">IS3 family transposase</fullName>
    </submittedName>
</protein>
<dbReference type="GO" id="GO:0015074">
    <property type="term" value="P:DNA integration"/>
    <property type="evidence" value="ECO:0007669"/>
    <property type="project" value="InterPro"/>
</dbReference>
<keyword evidence="3" id="KW-1185">Reference proteome</keyword>
<accession>A0A853J8U2</accession>